<reference evidence="3 4" key="1">
    <citation type="submission" date="2018-11" db="EMBL/GenBank/DDBJ databases">
        <title>Flavobacterium sp. nov., YIM 102701-2 draft genome.</title>
        <authorList>
            <person name="Li G."/>
            <person name="Jiang Y."/>
        </authorList>
    </citation>
    <scope>NUCLEOTIDE SEQUENCE [LARGE SCALE GENOMIC DNA]</scope>
    <source>
        <strain evidence="3 4">YIM 102701-2</strain>
    </source>
</reference>
<keyword evidence="1 2" id="KW-0732">Signal</keyword>
<dbReference type="AlphaFoldDB" id="A0A3P3WC78"/>
<evidence type="ECO:0000313" key="4">
    <source>
        <dbReference type="Proteomes" id="UP000275719"/>
    </source>
</evidence>
<dbReference type="Gene3D" id="2.60.40.1220">
    <property type="match status" value="3"/>
</dbReference>
<gene>
    <name evidence="3" type="ORF">EG240_06915</name>
</gene>
<evidence type="ECO:0000256" key="2">
    <source>
        <dbReference type="SAM" id="SignalP"/>
    </source>
</evidence>
<name>A0A3P3WC78_9FLAO</name>
<accession>A0A3P3WC78</accession>
<comment type="caution">
    <text evidence="3">The sequence shown here is derived from an EMBL/GenBank/DDBJ whole genome shotgun (WGS) entry which is preliminary data.</text>
</comment>
<keyword evidence="4" id="KW-1185">Reference proteome</keyword>
<sequence>MKKLLFLLSIFSLSQTKAQQNLVLNPSFEDTSGPLSCSVYALGQASPIQNWKAGSYASPDFYSSTLALNCHLHPLNPNFANQPPLTGNNYAGIVNEESYYEPQYREYIRGKLSEPLQIGVTYRVQFYICLGNLSTAGSNNIGVKFINDASTLSFNPTIIPLQPELNYSGAPFTDYNNWTLLSFTYSPTVSNLDGFIIGNFFPDDETSFEMLTSTSLRRFYLLIDDVSIFDIQINFNIPNEICQGDELVLPNVSENGVEGIWTPTINNQQTTTYTFTPIDSNLESFEKTIVVNPTLVPDFDEIGPFCDEIPNITELPSISNNGIVGVWSPVFNPNQTGIYTFTPNEELCVEVVTMKVIVDKTPTFDPIEPFCEIDENFSLPSISTNGISGSWSPAFDPYNSQTYTFTRDSGDCMQETTLDVVLYPQLKFEFFSYCNDDTYFVELIANNFSLSEITNIQWLINNSSISETGNKINLSDYSHLLQEVNTIEII</sequence>
<dbReference type="Proteomes" id="UP000275719">
    <property type="component" value="Unassembled WGS sequence"/>
</dbReference>
<dbReference type="InterPro" id="IPR014755">
    <property type="entry name" value="Cu-Rt/internalin_Ig-like"/>
</dbReference>
<dbReference type="RefSeq" id="WP_125018669.1">
    <property type="nucleotide sequence ID" value="NZ_RQVQ01000012.1"/>
</dbReference>
<evidence type="ECO:0008006" key="5">
    <source>
        <dbReference type="Google" id="ProtNLM"/>
    </source>
</evidence>
<dbReference type="Gene3D" id="2.60.120.260">
    <property type="entry name" value="Galactose-binding domain-like"/>
    <property type="match status" value="1"/>
</dbReference>
<feature type="chain" id="PRO_5017949449" description="Ig-like domain-containing protein" evidence="2">
    <location>
        <begin position="19"/>
        <end position="490"/>
    </location>
</feature>
<organism evidence="3 4">
    <name type="scientific">Paenimyroides tangerinum</name>
    <dbReference type="NCBI Taxonomy" id="2488728"/>
    <lineage>
        <taxon>Bacteria</taxon>
        <taxon>Pseudomonadati</taxon>
        <taxon>Bacteroidota</taxon>
        <taxon>Flavobacteriia</taxon>
        <taxon>Flavobacteriales</taxon>
        <taxon>Flavobacteriaceae</taxon>
        <taxon>Paenimyroides</taxon>
    </lineage>
</organism>
<feature type="signal peptide" evidence="2">
    <location>
        <begin position="1"/>
        <end position="18"/>
    </location>
</feature>
<proteinExistence type="predicted"/>
<dbReference type="EMBL" id="RQVQ01000012">
    <property type="protein sequence ID" value="RRJ91229.1"/>
    <property type="molecule type" value="Genomic_DNA"/>
</dbReference>
<protein>
    <recommendedName>
        <fullName evidence="5">Ig-like domain-containing protein</fullName>
    </recommendedName>
</protein>
<evidence type="ECO:0000313" key="3">
    <source>
        <dbReference type="EMBL" id="RRJ91229.1"/>
    </source>
</evidence>
<evidence type="ECO:0000256" key="1">
    <source>
        <dbReference type="ARBA" id="ARBA00022729"/>
    </source>
</evidence>
<dbReference type="OrthoDB" id="1281257at2"/>